<dbReference type="InterPro" id="IPR004107">
    <property type="entry name" value="Integrase_SAM-like_N"/>
</dbReference>
<dbReference type="InterPro" id="IPR011010">
    <property type="entry name" value="DNA_brk_join_enz"/>
</dbReference>
<comment type="caution">
    <text evidence="5">The sequence shown here is derived from an EMBL/GenBank/DDBJ whole genome shotgun (WGS) entry which is preliminary data.</text>
</comment>
<sequence>MASFRKYQTKDGAKWLYKIYTTIDPKTGKKKQTTKRGFKTKKEAQLHAAKAETELSNGTFIEDKNVMISTFLNDWLITYKKGKVRNHTYNLHKTAINKHIVPFFGSYKVFDITPSLCQKFVNHLLEEGYSENSVKNYTAPLKGALLKAVDLQLIQQTPFRGIVIAKSDTEDKKIKHLEGQEVNTFVQKLKDTEPHYFSLFFTLLHTGIRKGEALALRWDDIDLEEGTISIRHTFTYDYKNLDNLFAKPKTKASYRTIILADFLIQILKNHKLEQNKCKLKLGGLYHDLSLVFARENGLPYPKSTLQRAMTRILKKANVTNITIHGLRHTHAVLLLDAGYSMKEVQERLGHDSIQITSDIYAHISKEMNKKSLNKYEAFAKRNLL</sequence>
<reference evidence="5 6" key="1">
    <citation type="submission" date="2017-02" db="EMBL/GenBank/DDBJ databases">
        <title>Bacillus pseudomycoides isolate FSL K6-0042.</title>
        <authorList>
            <person name="Kovac J."/>
        </authorList>
    </citation>
    <scope>NUCLEOTIDE SEQUENCE [LARGE SCALE GENOMIC DNA]</scope>
    <source>
        <strain evidence="5 6">FSL K6-0042</strain>
    </source>
</reference>
<dbReference type="InterPro" id="IPR028259">
    <property type="entry name" value="AP2-like_int_N"/>
</dbReference>
<dbReference type="Pfam" id="PF00589">
    <property type="entry name" value="Phage_integrase"/>
    <property type="match status" value="1"/>
</dbReference>
<evidence type="ECO:0000256" key="1">
    <source>
        <dbReference type="ARBA" id="ARBA00008857"/>
    </source>
</evidence>
<dbReference type="InterPro" id="IPR044068">
    <property type="entry name" value="CB"/>
</dbReference>
<evidence type="ECO:0000256" key="3">
    <source>
        <dbReference type="ARBA" id="ARBA00023125"/>
    </source>
</evidence>
<evidence type="ECO:0000313" key="6">
    <source>
        <dbReference type="Proteomes" id="UP000195321"/>
    </source>
</evidence>
<dbReference type="EMBL" id="MWPX01000057">
    <property type="protein sequence ID" value="OUM46183.1"/>
    <property type="molecule type" value="Genomic_DNA"/>
</dbReference>
<dbReference type="GO" id="GO:0006310">
    <property type="term" value="P:DNA recombination"/>
    <property type="evidence" value="ECO:0007669"/>
    <property type="project" value="UniProtKB-KW"/>
</dbReference>
<dbReference type="Pfam" id="PF14659">
    <property type="entry name" value="Phage_int_SAM_3"/>
    <property type="match status" value="1"/>
</dbReference>
<evidence type="ECO:0000256" key="2">
    <source>
        <dbReference type="ARBA" id="ARBA00022908"/>
    </source>
</evidence>
<gene>
    <name evidence="5" type="ORF">BW425_25215</name>
</gene>
<evidence type="ECO:0000256" key="4">
    <source>
        <dbReference type="ARBA" id="ARBA00023172"/>
    </source>
</evidence>
<keyword evidence="2" id="KW-0229">DNA integration</keyword>
<dbReference type="PROSITE" id="PS51900">
    <property type="entry name" value="CB"/>
    <property type="match status" value="1"/>
</dbReference>
<dbReference type="Gene3D" id="1.10.443.10">
    <property type="entry name" value="Intergrase catalytic core"/>
    <property type="match status" value="1"/>
</dbReference>
<dbReference type="SUPFAM" id="SSF56349">
    <property type="entry name" value="DNA breaking-rejoining enzymes"/>
    <property type="match status" value="1"/>
</dbReference>
<dbReference type="Proteomes" id="UP000195321">
    <property type="component" value="Unassembled WGS sequence"/>
</dbReference>
<dbReference type="GO" id="GO:0015074">
    <property type="term" value="P:DNA integration"/>
    <property type="evidence" value="ECO:0007669"/>
    <property type="project" value="UniProtKB-KW"/>
</dbReference>
<dbReference type="InterPro" id="IPR010998">
    <property type="entry name" value="Integrase_recombinase_N"/>
</dbReference>
<dbReference type="GO" id="GO:0003677">
    <property type="term" value="F:DNA binding"/>
    <property type="evidence" value="ECO:0007669"/>
    <property type="project" value="UniProtKB-UniRule"/>
</dbReference>
<evidence type="ECO:0000313" key="5">
    <source>
        <dbReference type="EMBL" id="OUM46183.1"/>
    </source>
</evidence>
<protein>
    <submittedName>
        <fullName evidence="5">Site-specific integrase</fullName>
    </submittedName>
</protein>
<dbReference type="AlphaFoldDB" id="A0A1Y3MG75"/>
<dbReference type="Gene3D" id="1.10.150.130">
    <property type="match status" value="1"/>
</dbReference>
<dbReference type="InterPro" id="IPR002104">
    <property type="entry name" value="Integrase_catalytic"/>
</dbReference>
<proteinExistence type="inferred from homology"/>
<keyword evidence="3" id="KW-0238">DNA-binding</keyword>
<comment type="similarity">
    <text evidence="1">Belongs to the 'phage' integrase family.</text>
</comment>
<organism evidence="5 6">
    <name type="scientific">Bacillus pseudomycoides</name>
    <dbReference type="NCBI Taxonomy" id="64104"/>
    <lineage>
        <taxon>Bacteria</taxon>
        <taxon>Bacillati</taxon>
        <taxon>Bacillota</taxon>
        <taxon>Bacilli</taxon>
        <taxon>Bacillales</taxon>
        <taxon>Bacillaceae</taxon>
        <taxon>Bacillus</taxon>
        <taxon>Bacillus cereus group</taxon>
    </lineage>
</organism>
<dbReference type="CDD" id="cd01189">
    <property type="entry name" value="INT_ICEBs1_C_like"/>
    <property type="match status" value="1"/>
</dbReference>
<dbReference type="PANTHER" id="PTHR30349:SF64">
    <property type="entry name" value="PROPHAGE INTEGRASE INTD-RELATED"/>
    <property type="match status" value="1"/>
</dbReference>
<dbReference type="RefSeq" id="WP_016115818.1">
    <property type="nucleotide sequence ID" value="NZ_JBEUTC010000292.1"/>
</dbReference>
<dbReference type="InterPro" id="IPR050090">
    <property type="entry name" value="Tyrosine_recombinase_XerCD"/>
</dbReference>
<dbReference type="InterPro" id="IPR013762">
    <property type="entry name" value="Integrase-like_cat_sf"/>
</dbReference>
<name>A0A1Y3MG75_9BACI</name>
<accession>A0A1Y3MG75</accession>
<dbReference type="PANTHER" id="PTHR30349">
    <property type="entry name" value="PHAGE INTEGRASE-RELATED"/>
    <property type="match status" value="1"/>
</dbReference>
<keyword evidence="4" id="KW-0233">DNA recombination</keyword>
<dbReference type="Pfam" id="PF14657">
    <property type="entry name" value="Arm-DNA-bind_4"/>
    <property type="match status" value="1"/>
</dbReference>
<dbReference type="PROSITE" id="PS51898">
    <property type="entry name" value="TYR_RECOMBINASE"/>
    <property type="match status" value="1"/>
</dbReference>